<evidence type="ECO:0000259" key="1">
    <source>
        <dbReference type="Pfam" id="PF00582"/>
    </source>
</evidence>
<evidence type="ECO:0000313" key="3">
    <source>
        <dbReference type="Proteomes" id="UP000321578"/>
    </source>
</evidence>
<dbReference type="AlphaFoldDB" id="A0A5C6ZK92"/>
<name>A0A5C6ZK92_9FLAO</name>
<evidence type="ECO:0000313" key="2">
    <source>
        <dbReference type="EMBL" id="TXD89480.1"/>
    </source>
</evidence>
<dbReference type="SUPFAM" id="SSF52402">
    <property type="entry name" value="Adenine nucleotide alpha hydrolases-like"/>
    <property type="match status" value="1"/>
</dbReference>
<feature type="domain" description="UspA" evidence="1">
    <location>
        <begin position="3"/>
        <end position="69"/>
    </location>
</feature>
<dbReference type="Proteomes" id="UP000321578">
    <property type="component" value="Unassembled WGS sequence"/>
</dbReference>
<dbReference type="InterPro" id="IPR006016">
    <property type="entry name" value="UspA"/>
</dbReference>
<organism evidence="2 3">
    <name type="scientific">Subsaximicrobium wynnwilliamsii</name>
    <dbReference type="NCBI Taxonomy" id="291179"/>
    <lineage>
        <taxon>Bacteria</taxon>
        <taxon>Pseudomonadati</taxon>
        <taxon>Bacteroidota</taxon>
        <taxon>Flavobacteriia</taxon>
        <taxon>Flavobacteriales</taxon>
        <taxon>Flavobacteriaceae</taxon>
        <taxon>Subsaximicrobium</taxon>
    </lineage>
</organism>
<gene>
    <name evidence="2" type="ORF">ESY86_08865</name>
</gene>
<sequence>MDKRILLLTDFSENAFNAVRYALKLYSDRKCNFDFLHAYQLEGYSMHNPPYNPEAFQESHEIEKRKSEKEFEKLMKMIRLHPDNPKTYL</sequence>
<dbReference type="Gene3D" id="3.40.50.620">
    <property type="entry name" value="HUPs"/>
    <property type="match status" value="1"/>
</dbReference>
<dbReference type="OrthoDB" id="9788959at2"/>
<dbReference type="RefSeq" id="WP_147086233.1">
    <property type="nucleotide sequence ID" value="NZ_VORM01000006.1"/>
</dbReference>
<dbReference type="Pfam" id="PF00582">
    <property type="entry name" value="Usp"/>
    <property type="match status" value="1"/>
</dbReference>
<reference evidence="2 3" key="1">
    <citation type="submission" date="2019-08" db="EMBL/GenBank/DDBJ databases">
        <title>Genomes of Subsaximicrobium wynnwilliamsii strains.</title>
        <authorList>
            <person name="Bowman J.P."/>
        </authorList>
    </citation>
    <scope>NUCLEOTIDE SEQUENCE [LARGE SCALE GENOMIC DNA]</scope>
    <source>
        <strain evidence="2 3">2-80-2</strain>
    </source>
</reference>
<protein>
    <recommendedName>
        <fullName evidence="1">UspA domain-containing protein</fullName>
    </recommendedName>
</protein>
<proteinExistence type="predicted"/>
<dbReference type="InterPro" id="IPR014729">
    <property type="entry name" value="Rossmann-like_a/b/a_fold"/>
</dbReference>
<accession>A0A5C6ZK92</accession>
<keyword evidence="3" id="KW-1185">Reference proteome</keyword>
<comment type="caution">
    <text evidence="2">The sequence shown here is derived from an EMBL/GenBank/DDBJ whole genome shotgun (WGS) entry which is preliminary data.</text>
</comment>
<dbReference type="EMBL" id="VORO01000007">
    <property type="protein sequence ID" value="TXD89480.1"/>
    <property type="molecule type" value="Genomic_DNA"/>
</dbReference>